<gene>
    <name evidence="7" type="ORF">N4T56_21235</name>
</gene>
<evidence type="ECO:0000256" key="2">
    <source>
        <dbReference type="ARBA" id="ARBA00007165"/>
    </source>
</evidence>
<evidence type="ECO:0000313" key="8">
    <source>
        <dbReference type="Proteomes" id="UP001431192"/>
    </source>
</evidence>
<evidence type="ECO:0000313" key="7">
    <source>
        <dbReference type="EMBL" id="MCT8988513.1"/>
    </source>
</evidence>
<dbReference type="Proteomes" id="UP001431192">
    <property type="component" value="Unassembled WGS sequence"/>
</dbReference>
<evidence type="ECO:0000256" key="3">
    <source>
        <dbReference type="ARBA" id="ARBA00022692"/>
    </source>
</evidence>
<feature type="transmembrane region" description="Helical" evidence="6">
    <location>
        <begin position="246"/>
        <end position="266"/>
    </location>
</feature>
<dbReference type="PROSITE" id="PS50895">
    <property type="entry name" value="SURF1"/>
    <property type="match status" value="1"/>
</dbReference>
<keyword evidence="3 6" id="KW-0812">Transmembrane</keyword>
<dbReference type="InterPro" id="IPR002994">
    <property type="entry name" value="Surf1/Shy1"/>
</dbReference>
<evidence type="ECO:0000256" key="4">
    <source>
        <dbReference type="ARBA" id="ARBA00022989"/>
    </source>
</evidence>
<keyword evidence="6" id="KW-1003">Cell membrane</keyword>
<comment type="caution">
    <text evidence="7">The sequence shown here is derived from an EMBL/GenBank/DDBJ whole genome shotgun (WGS) entry which is preliminary data.</text>
</comment>
<dbReference type="CDD" id="cd06662">
    <property type="entry name" value="SURF1"/>
    <property type="match status" value="1"/>
</dbReference>
<protein>
    <recommendedName>
        <fullName evidence="6">SURF1-like protein</fullName>
    </recommendedName>
</protein>
<proteinExistence type="inferred from homology"/>
<reference evidence="7" key="1">
    <citation type="submission" date="2022-09" db="EMBL/GenBank/DDBJ databases">
        <title>Shewanella sp. KJ10-1 sp.nov, isolated from marine algae.</title>
        <authorList>
            <person name="Butt M."/>
            <person name="Lee J.K."/>
            <person name="Kim J.M."/>
            <person name="Choi D.G."/>
        </authorList>
    </citation>
    <scope>NUCLEOTIDE SEQUENCE</scope>
    <source>
        <strain evidence="7">KJ10-1</strain>
    </source>
</reference>
<accession>A0ABT2P784</accession>
<feature type="transmembrane region" description="Helical" evidence="6">
    <location>
        <begin position="31"/>
        <end position="49"/>
    </location>
</feature>
<keyword evidence="5 6" id="KW-0472">Membrane</keyword>
<dbReference type="EMBL" id="JAODOQ010000001">
    <property type="protein sequence ID" value="MCT8988513.1"/>
    <property type="molecule type" value="Genomic_DNA"/>
</dbReference>
<evidence type="ECO:0000256" key="6">
    <source>
        <dbReference type="RuleBase" id="RU363076"/>
    </source>
</evidence>
<keyword evidence="8" id="KW-1185">Reference proteome</keyword>
<keyword evidence="4 6" id="KW-1133">Transmembrane helix</keyword>
<comment type="subcellular location">
    <subcellularLocation>
        <location evidence="6">Cell membrane</location>
        <topology evidence="6">Multi-pass membrane protein</topology>
    </subcellularLocation>
    <subcellularLocation>
        <location evidence="1">Membrane</location>
    </subcellularLocation>
</comment>
<sequence length="272" mass="30470">MMNTSNETKTNLTINGVVTGDPFGGVSVSRVLLVLITLVVFTLLVKLGLWQLSRAEFKQQWQQTLALREQQAALNYPQLLALTKAEPSAIEEAALLTGYRLSINATPVKQPLLLLDNQVYQGQVGYLAYQVFEVTAQQPWILVELGFVGAGNDRRELPDLAPIQAGQYALTGRVYQKQTNPMSEELHPEIHPDKPIRFQNLSMPALAELLHHDIAAVVLQPDIVPQYSLPQPWVPIPLSAQKHQGYALQWFTMAAVFLGLMLWIALRQCRRQ</sequence>
<organism evidence="7 8">
    <name type="scientific">Shewanella phaeophyticola</name>
    <dbReference type="NCBI Taxonomy" id="2978345"/>
    <lineage>
        <taxon>Bacteria</taxon>
        <taxon>Pseudomonadati</taxon>
        <taxon>Pseudomonadota</taxon>
        <taxon>Gammaproteobacteria</taxon>
        <taxon>Alteromonadales</taxon>
        <taxon>Shewanellaceae</taxon>
        <taxon>Shewanella</taxon>
    </lineage>
</organism>
<dbReference type="PANTHER" id="PTHR23427">
    <property type="entry name" value="SURFEIT LOCUS PROTEIN"/>
    <property type="match status" value="1"/>
</dbReference>
<dbReference type="InterPro" id="IPR045214">
    <property type="entry name" value="Surf1/Surf4"/>
</dbReference>
<dbReference type="PANTHER" id="PTHR23427:SF2">
    <property type="entry name" value="SURFEIT LOCUS PROTEIN 1"/>
    <property type="match status" value="1"/>
</dbReference>
<comment type="similarity">
    <text evidence="2 6">Belongs to the SURF1 family.</text>
</comment>
<dbReference type="Pfam" id="PF02104">
    <property type="entry name" value="SURF1"/>
    <property type="match status" value="1"/>
</dbReference>
<name>A0ABT2P784_9GAMM</name>
<evidence type="ECO:0000256" key="5">
    <source>
        <dbReference type="ARBA" id="ARBA00023136"/>
    </source>
</evidence>
<evidence type="ECO:0000256" key="1">
    <source>
        <dbReference type="ARBA" id="ARBA00004370"/>
    </source>
</evidence>